<feature type="domain" description="HTH lysR-type" evidence="5">
    <location>
        <begin position="1"/>
        <end position="58"/>
    </location>
</feature>
<dbReference type="AlphaFoldDB" id="A0AA41Q694"/>
<dbReference type="Gene3D" id="1.10.10.10">
    <property type="entry name" value="Winged helix-like DNA-binding domain superfamily/Winged helix DNA-binding domain"/>
    <property type="match status" value="1"/>
</dbReference>
<dbReference type="Proteomes" id="UP001165378">
    <property type="component" value="Unassembled WGS sequence"/>
</dbReference>
<dbReference type="InterPro" id="IPR036390">
    <property type="entry name" value="WH_DNA-bd_sf"/>
</dbReference>
<evidence type="ECO:0000313" key="6">
    <source>
        <dbReference type="EMBL" id="MCF2530952.1"/>
    </source>
</evidence>
<proteinExistence type="inferred from homology"/>
<dbReference type="CDD" id="cd05466">
    <property type="entry name" value="PBP2_LTTR_substrate"/>
    <property type="match status" value="1"/>
</dbReference>
<evidence type="ECO:0000256" key="3">
    <source>
        <dbReference type="ARBA" id="ARBA00023125"/>
    </source>
</evidence>
<evidence type="ECO:0000256" key="4">
    <source>
        <dbReference type="ARBA" id="ARBA00023163"/>
    </source>
</evidence>
<name>A0AA41Q694_9ACTN</name>
<evidence type="ECO:0000256" key="1">
    <source>
        <dbReference type="ARBA" id="ARBA00009437"/>
    </source>
</evidence>
<dbReference type="FunFam" id="1.10.10.10:FF:000001">
    <property type="entry name" value="LysR family transcriptional regulator"/>
    <property type="match status" value="1"/>
</dbReference>
<dbReference type="PANTHER" id="PTHR30346">
    <property type="entry name" value="TRANSCRIPTIONAL DUAL REGULATOR HCAR-RELATED"/>
    <property type="match status" value="1"/>
</dbReference>
<dbReference type="InterPro" id="IPR000847">
    <property type="entry name" value="LysR_HTH_N"/>
</dbReference>
<keyword evidence="3" id="KW-0238">DNA-binding</keyword>
<dbReference type="PROSITE" id="PS50931">
    <property type="entry name" value="HTH_LYSR"/>
    <property type="match status" value="1"/>
</dbReference>
<dbReference type="GO" id="GO:0032993">
    <property type="term" value="C:protein-DNA complex"/>
    <property type="evidence" value="ECO:0007669"/>
    <property type="project" value="TreeGrafter"/>
</dbReference>
<dbReference type="Pfam" id="PF00126">
    <property type="entry name" value="HTH_1"/>
    <property type="match status" value="1"/>
</dbReference>
<comment type="similarity">
    <text evidence="1">Belongs to the LysR transcriptional regulatory family.</text>
</comment>
<evidence type="ECO:0000313" key="7">
    <source>
        <dbReference type="Proteomes" id="UP001165378"/>
    </source>
</evidence>
<evidence type="ECO:0000259" key="5">
    <source>
        <dbReference type="PROSITE" id="PS50931"/>
    </source>
</evidence>
<comment type="caution">
    <text evidence="6">The sequence shown here is derived from an EMBL/GenBank/DDBJ whole genome shotgun (WGS) entry which is preliminary data.</text>
</comment>
<dbReference type="PANTHER" id="PTHR30346:SF28">
    <property type="entry name" value="HTH-TYPE TRANSCRIPTIONAL REGULATOR CYNR"/>
    <property type="match status" value="1"/>
</dbReference>
<protein>
    <submittedName>
        <fullName evidence="6">LysR family transcriptional regulator</fullName>
    </submittedName>
</protein>
<dbReference type="PRINTS" id="PR00039">
    <property type="entry name" value="HTHLYSR"/>
</dbReference>
<keyword evidence="4" id="KW-0804">Transcription</keyword>
<keyword evidence="2" id="KW-0805">Transcription regulation</keyword>
<sequence>MTLQQLRYLIAVADYGTMTAAAEALYVAQSALSRALKALEHELGGELLVREGRSVGLTAEGKRVVRLARTVLDTVGAIEDVGRAAEAARVNGLRIATTHTLAVDLTGRIVPAFEAETPEVSVDVVRCLSREDVFESVRSGLTALGLVDAPVPQDLRSHRLAEHEVVLVSPPSEDLPDPLPWAMLNGLRMAMPTRGSGRRSEMEAMFATLWVRPVAAVETDDRVHWIASVLNGEGSMLWYRDIAAGVFGDSAVIRSFDPPLLRAVAIVHAPEAAGRQARTFMDFAQRGGVRESGEL</sequence>
<dbReference type="Gene3D" id="3.40.190.290">
    <property type="match status" value="1"/>
</dbReference>
<organism evidence="6 7">
    <name type="scientific">Yinghuangia soli</name>
    <dbReference type="NCBI Taxonomy" id="2908204"/>
    <lineage>
        <taxon>Bacteria</taxon>
        <taxon>Bacillati</taxon>
        <taxon>Actinomycetota</taxon>
        <taxon>Actinomycetes</taxon>
        <taxon>Kitasatosporales</taxon>
        <taxon>Streptomycetaceae</taxon>
        <taxon>Yinghuangia</taxon>
    </lineage>
</organism>
<gene>
    <name evidence="6" type="ORF">LZ495_27575</name>
</gene>
<dbReference type="InterPro" id="IPR005119">
    <property type="entry name" value="LysR_subst-bd"/>
</dbReference>
<dbReference type="RefSeq" id="WP_235055619.1">
    <property type="nucleotide sequence ID" value="NZ_JAKFHA010000019.1"/>
</dbReference>
<accession>A0AA41Q694</accession>
<dbReference type="GO" id="GO:0003677">
    <property type="term" value="F:DNA binding"/>
    <property type="evidence" value="ECO:0007669"/>
    <property type="project" value="UniProtKB-KW"/>
</dbReference>
<dbReference type="EMBL" id="JAKFHA010000019">
    <property type="protein sequence ID" value="MCF2530952.1"/>
    <property type="molecule type" value="Genomic_DNA"/>
</dbReference>
<dbReference type="GO" id="GO:0003700">
    <property type="term" value="F:DNA-binding transcription factor activity"/>
    <property type="evidence" value="ECO:0007669"/>
    <property type="project" value="InterPro"/>
</dbReference>
<dbReference type="SUPFAM" id="SSF53850">
    <property type="entry name" value="Periplasmic binding protein-like II"/>
    <property type="match status" value="1"/>
</dbReference>
<evidence type="ECO:0000256" key="2">
    <source>
        <dbReference type="ARBA" id="ARBA00023015"/>
    </source>
</evidence>
<keyword evidence="7" id="KW-1185">Reference proteome</keyword>
<dbReference type="Pfam" id="PF03466">
    <property type="entry name" value="LysR_substrate"/>
    <property type="match status" value="1"/>
</dbReference>
<dbReference type="InterPro" id="IPR036388">
    <property type="entry name" value="WH-like_DNA-bd_sf"/>
</dbReference>
<dbReference type="SUPFAM" id="SSF46785">
    <property type="entry name" value="Winged helix' DNA-binding domain"/>
    <property type="match status" value="1"/>
</dbReference>
<reference evidence="6" key="1">
    <citation type="submission" date="2022-01" db="EMBL/GenBank/DDBJ databases">
        <title>Genome-Based Taxonomic Classification of the Phylum Actinobacteria.</title>
        <authorList>
            <person name="Gao Y."/>
        </authorList>
    </citation>
    <scope>NUCLEOTIDE SEQUENCE</scope>
    <source>
        <strain evidence="6">KLBMP 8922</strain>
    </source>
</reference>